<feature type="region of interest" description="Disordered" evidence="1">
    <location>
        <begin position="35"/>
        <end position="75"/>
    </location>
</feature>
<dbReference type="Proteomes" id="UP000024376">
    <property type="component" value="Unassembled WGS sequence"/>
</dbReference>
<sequence length="75" mass="8584">MREEVTAHLHDDVGLKRALLESRWQQLTGSQVAPIPARGALKRPKPLLAPRRRPEAKWPSPKRLVSRSRLDTQQT</sequence>
<dbReference type="HOGENOM" id="CLU_2672877_0_0_1"/>
<proteinExistence type="predicted"/>
<reference evidence="3" key="1">
    <citation type="journal article" date="2013" name="Ind. Biotechnol.">
        <title>Comparative genomics analysis of Trichoderma reesei strains.</title>
        <authorList>
            <person name="Koike H."/>
            <person name="Aerts A."/>
            <person name="LaButti K."/>
            <person name="Grigoriev I.V."/>
            <person name="Baker S.E."/>
        </authorList>
    </citation>
    <scope>NUCLEOTIDE SEQUENCE [LARGE SCALE GENOMIC DNA]</scope>
    <source>
        <strain evidence="3">ATCC 56765 / BCRC 32924 / NRRL 11460 / Rut C-30</strain>
    </source>
</reference>
<dbReference type="EMBL" id="KI911139">
    <property type="protein sequence ID" value="ETS06542.1"/>
    <property type="molecule type" value="Genomic_DNA"/>
</dbReference>
<name>A0A024SL69_HYPJR</name>
<organism evidence="2 3">
    <name type="scientific">Hypocrea jecorina (strain ATCC 56765 / BCRC 32924 / NRRL 11460 / Rut C-30)</name>
    <name type="common">Trichoderma reesei</name>
    <dbReference type="NCBI Taxonomy" id="1344414"/>
    <lineage>
        <taxon>Eukaryota</taxon>
        <taxon>Fungi</taxon>
        <taxon>Dikarya</taxon>
        <taxon>Ascomycota</taxon>
        <taxon>Pezizomycotina</taxon>
        <taxon>Sordariomycetes</taxon>
        <taxon>Hypocreomycetidae</taxon>
        <taxon>Hypocreales</taxon>
        <taxon>Hypocreaceae</taxon>
        <taxon>Trichoderma</taxon>
    </lineage>
</organism>
<gene>
    <name evidence="2" type="ORF">M419DRAFT_4815</name>
</gene>
<dbReference type="AlphaFoldDB" id="A0A024SL69"/>
<protein>
    <submittedName>
        <fullName evidence="2">Uncharacterized protein</fullName>
    </submittedName>
</protein>
<evidence type="ECO:0000313" key="3">
    <source>
        <dbReference type="Proteomes" id="UP000024376"/>
    </source>
</evidence>
<dbReference type="KEGG" id="trr:M419DRAFT_4815"/>
<evidence type="ECO:0000256" key="1">
    <source>
        <dbReference type="SAM" id="MobiDB-lite"/>
    </source>
</evidence>
<accession>A0A024SL69</accession>
<evidence type="ECO:0000313" key="2">
    <source>
        <dbReference type="EMBL" id="ETS06542.1"/>
    </source>
</evidence>